<gene>
    <name evidence="5" type="ORF">LWI28_000482</name>
</gene>
<dbReference type="Gene3D" id="3.40.395.10">
    <property type="entry name" value="Adenoviral Proteinase, Chain A"/>
    <property type="match status" value="1"/>
</dbReference>
<name>A0AAD5J8U7_ACENE</name>
<proteinExistence type="inferred from homology"/>
<comment type="similarity">
    <text evidence="1">Belongs to the peptidase C48 family.</text>
</comment>
<protein>
    <recommendedName>
        <fullName evidence="4">Ubiquitin-like protease family profile domain-containing protein</fullName>
    </recommendedName>
</protein>
<reference evidence="5" key="1">
    <citation type="journal article" date="2022" name="Plant J.">
        <title>Strategies of tolerance reflected in two North American maple genomes.</title>
        <authorList>
            <person name="McEvoy S.L."/>
            <person name="Sezen U.U."/>
            <person name="Trouern-Trend A."/>
            <person name="McMahon S.M."/>
            <person name="Schaberg P.G."/>
            <person name="Yang J."/>
            <person name="Wegrzyn J.L."/>
            <person name="Swenson N.G."/>
        </authorList>
    </citation>
    <scope>NUCLEOTIDE SEQUENCE</scope>
    <source>
        <strain evidence="5">91603</strain>
    </source>
</reference>
<dbReference type="InterPro" id="IPR003653">
    <property type="entry name" value="Peptidase_C48_C"/>
</dbReference>
<evidence type="ECO:0000256" key="2">
    <source>
        <dbReference type="ARBA" id="ARBA00022670"/>
    </source>
</evidence>
<keyword evidence="2" id="KW-0645">Protease</keyword>
<feature type="domain" description="Ubiquitin-like protease family profile" evidence="4">
    <location>
        <begin position="50"/>
        <end position="180"/>
    </location>
</feature>
<evidence type="ECO:0000256" key="1">
    <source>
        <dbReference type="ARBA" id="ARBA00005234"/>
    </source>
</evidence>
<evidence type="ECO:0000256" key="3">
    <source>
        <dbReference type="ARBA" id="ARBA00022801"/>
    </source>
</evidence>
<dbReference type="EMBL" id="JAJSOW010000004">
    <property type="protein sequence ID" value="KAI9190901.1"/>
    <property type="molecule type" value="Genomic_DNA"/>
</dbReference>
<dbReference type="Pfam" id="PF02902">
    <property type="entry name" value="Peptidase_C48"/>
    <property type="match status" value="1"/>
</dbReference>
<evidence type="ECO:0000313" key="6">
    <source>
        <dbReference type="Proteomes" id="UP001064489"/>
    </source>
</evidence>
<dbReference type="AlphaFoldDB" id="A0AAD5J8U7"/>
<sequence>MPNESTSNRGSPRAGLPPCEKAEIARDRQLSKWLKSPYTYPFKAQKKVEVIVPYNVGSSHCVIRLHEWEITIYDSNAHLLPDNPQYRQKQVLPLRRLFPLICNKSGYYDMSKRKNRGLACMKAMRLAPYQFPCQVEGSNCGAFMLKGIKYVIMGKEPNFNFVQHEIPGFRKQFARDIFANSLEP</sequence>
<dbReference type="Proteomes" id="UP001064489">
    <property type="component" value="Chromosome 6"/>
</dbReference>
<dbReference type="GO" id="GO:0006508">
    <property type="term" value="P:proteolysis"/>
    <property type="evidence" value="ECO:0007669"/>
    <property type="project" value="UniProtKB-KW"/>
</dbReference>
<keyword evidence="3" id="KW-0378">Hydrolase</keyword>
<dbReference type="SUPFAM" id="SSF54001">
    <property type="entry name" value="Cysteine proteinases"/>
    <property type="match status" value="1"/>
</dbReference>
<reference evidence="5" key="2">
    <citation type="submission" date="2023-02" db="EMBL/GenBank/DDBJ databases">
        <authorList>
            <person name="Swenson N.G."/>
            <person name="Wegrzyn J.L."/>
            <person name="Mcevoy S.L."/>
        </authorList>
    </citation>
    <scope>NUCLEOTIDE SEQUENCE</scope>
    <source>
        <strain evidence="5">91603</strain>
        <tissue evidence="5">Leaf</tissue>
    </source>
</reference>
<evidence type="ECO:0000259" key="4">
    <source>
        <dbReference type="Pfam" id="PF02902"/>
    </source>
</evidence>
<evidence type="ECO:0000313" key="5">
    <source>
        <dbReference type="EMBL" id="KAI9190901.1"/>
    </source>
</evidence>
<dbReference type="InterPro" id="IPR038765">
    <property type="entry name" value="Papain-like_cys_pep_sf"/>
</dbReference>
<accession>A0AAD5J8U7</accession>
<keyword evidence="6" id="KW-1185">Reference proteome</keyword>
<comment type="caution">
    <text evidence="5">The sequence shown here is derived from an EMBL/GenBank/DDBJ whole genome shotgun (WGS) entry which is preliminary data.</text>
</comment>
<dbReference type="GO" id="GO:0008234">
    <property type="term" value="F:cysteine-type peptidase activity"/>
    <property type="evidence" value="ECO:0007669"/>
    <property type="project" value="InterPro"/>
</dbReference>
<organism evidence="5 6">
    <name type="scientific">Acer negundo</name>
    <name type="common">Box elder</name>
    <dbReference type="NCBI Taxonomy" id="4023"/>
    <lineage>
        <taxon>Eukaryota</taxon>
        <taxon>Viridiplantae</taxon>
        <taxon>Streptophyta</taxon>
        <taxon>Embryophyta</taxon>
        <taxon>Tracheophyta</taxon>
        <taxon>Spermatophyta</taxon>
        <taxon>Magnoliopsida</taxon>
        <taxon>eudicotyledons</taxon>
        <taxon>Gunneridae</taxon>
        <taxon>Pentapetalae</taxon>
        <taxon>rosids</taxon>
        <taxon>malvids</taxon>
        <taxon>Sapindales</taxon>
        <taxon>Sapindaceae</taxon>
        <taxon>Hippocastanoideae</taxon>
        <taxon>Acereae</taxon>
        <taxon>Acer</taxon>
    </lineage>
</organism>